<gene>
    <name evidence="4" type="ORF">HNQ45_000867</name>
</gene>
<comment type="caution">
    <text evidence="4">The sequence shown here is derived from an EMBL/GenBank/DDBJ whole genome shotgun (WGS) entry which is preliminary data.</text>
</comment>
<dbReference type="PANTHER" id="PTHR43046">
    <property type="entry name" value="GDP-MANNOSE MANNOSYL HYDROLASE"/>
    <property type="match status" value="1"/>
</dbReference>
<dbReference type="SUPFAM" id="SSF55811">
    <property type="entry name" value="Nudix"/>
    <property type="match status" value="1"/>
</dbReference>
<dbReference type="InterPro" id="IPR015797">
    <property type="entry name" value="NUDIX_hydrolase-like_dom_sf"/>
</dbReference>
<dbReference type="AlphaFoldDB" id="A0A9Q2CZB2"/>
<reference evidence="4 5" key="1">
    <citation type="submission" date="2020-08" db="EMBL/GenBank/DDBJ databases">
        <title>Genomic Encyclopedia of Type Strains, Phase IV (KMG-IV): sequencing the most valuable type-strain genomes for metagenomic binning, comparative biology and taxonomic classification.</title>
        <authorList>
            <person name="Goeker M."/>
        </authorList>
    </citation>
    <scope>NUCLEOTIDE SEQUENCE [LARGE SCALE GENOMIC DNA]</scope>
    <source>
        <strain evidence="4 5">DSM 19163</strain>
    </source>
</reference>
<name>A0A9Q2CZB2_9STAP</name>
<dbReference type="InterPro" id="IPR000086">
    <property type="entry name" value="NUDIX_hydrolase_dom"/>
</dbReference>
<sequence length="134" mass="15414">MSELVNYNCACLVNIEEKSIFLVRSYDNNKYYLPGGKIEDNESFDDTLIRELKEELSLNVKKNEITFWKSIEGPAYPNTKESVLLNCFLYSGENFDYKINNEITDAKFFSINNKDIMAPAVLKVISALEQDGYV</sequence>
<dbReference type="Proteomes" id="UP000579136">
    <property type="component" value="Unassembled WGS sequence"/>
</dbReference>
<proteinExistence type="predicted"/>
<keyword evidence="2" id="KW-0378">Hydrolase</keyword>
<evidence type="ECO:0000259" key="3">
    <source>
        <dbReference type="PROSITE" id="PS51462"/>
    </source>
</evidence>
<protein>
    <submittedName>
        <fullName evidence="4">8-oxo-dGTP pyrophosphatase MutT (NUDIX family)</fullName>
    </submittedName>
</protein>
<feature type="domain" description="Nudix hydrolase" evidence="3">
    <location>
        <begin position="4"/>
        <end position="131"/>
    </location>
</feature>
<dbReference type="EMBL" id="JACHHF010000004">
    <property type="protein sequence ID" value="MBB5175983.1"/>
    <property type="molecule type" value="Genomic_DNA"/>
</dbReference>
<dbReference type="RefSeq" id="WP_183673795.1">
    <property type="nucleotide sequence ID" value="NZ_JACHHF010000004.1"/>
</dbReference>
<evidence type="ECO:0000313" key="5">
    <source>
        <dbReference type="Proteomes" id="UP000579136"/>
    </source>
</evidence>
<comment type="cofactor">
    <cofactor evidence="1">
        <name>Mg(2+)</name>
        <dbReference type="ChEBI" id="CHEBI:18420"/>
    </cofactor>
</comment>
<dbReference type="PANTHER" id="PTHR43046:SF14">
    <property type="entry name" value="MUTT_NUDIX FAMILY PROTEIN"/>
    <property type="match status" value="1"/>
</dbReference>
<evidence type="ECO:0000256" key="1">
    <source>
        <dbReference type="ARBA" id="ARBA00001946"/>
    </source>
</evidence>
<evidence type="ECO:0000256" key="2">
    <source>
        <dbReference type="ARBA" id="ARBA00022801"/>
    </source>
</evidence>
<dbReference type="Gene3D" id="3.90.79.10">
    <property type="entry name" value="Nucleoside Triphosphate Pyrophosphohydrolase"/>
    <property type="match status" value="1"/>
</dbReference>
<dbReference type="PROSITE" id="PS51462">
    <property type="entry name" value="NUDIX"/>
    <property type="match status" value="1"/>
</dbReference>
<accession>A0A9Q2CZB2</accession>
<dbReference type="GO" id="GO:0016787">
    <property type="term" value="F:hydrolase activity"/>
    <property type="evidence" value="ECO:0007669"/>
    <property type="project" value="UniProtKB-KW"/>
</dbReference>
<organism evidence="4 5">
    <name type="scientific">Nosocomiicoccus ampullae</name>
    <dbReference type="NCBI Taxonomy" id="489910"/>
    <lineage>
        <taxon>Bacteria</taxon>
        <taxon>Bacillati</taxon>
        <taxon>Bacillota</taxon>
        <taxon>Bacilli</taxon>
        <taxon>Bacillales</taxon>
        <taxon>Staphylococcaceae</taxon>
        <taxon>Nosocomiicoccus</taxon>
    </lineage>
</organism>
<dbReference type="Pfam" id="PF00293">
    <property type="entry name" value="NUDIX"/>
    <property type="match status" value="1"/>
</dbReference>
<keyword evidence="5" id="KW-1185">Reference proteome</keyword>
<evidence type="ECO:0000313" key="4">
    <source>
        <dbReference type="EMBL" id="MBB5175983.1"/>
    </source>
</evidence>